<accession>A0A9D3P500</accession>
<keyword evidence="1" id="KW-0393">Immunoglobulin domain</keyword>
<dbReference type="InterPro" id="IPR013783">
    <property type="entry name" value="Ig-like_fold"/>
</dbReference>
<keyword evidence="2" id="KW-1133">Transmembrane helix</keyword>
<evidence type="ECO:0000256" key="1">
    <source>
        <dbReference type="ARBA" id="ARBA00023319"/>
    </source>
</evidence>
<dbReference type="EMBL" id="JAHKSW010000005">
    <property type="protein sequence ID" value="KAG7332582.1"/>
    <property type="molecule type" value="Genomic_DNA"/>
</dbReference>
<dbReference type="PANTHER" id="PTHR46013">
    <property type="entry name" value="VASCULAR CELL ADHESION MOLECULE 1"/>
    <property type="match status" value="1"/>
</dbReference>
<proteinExistence type="predicted"/>
<evidence type="ECO:0000256" key="2">
    <source>
        <dbReference type="SAM" id="Phobius"/>
    </source>
</evidence>
<dbReference type="SUPFAM" id="SSF48726">
    <property type="entry name" value="Immunoglobulin"/>
    <property type="match status" value="4"/>
</dbReference>
<evidence type="ECO:0000313" key="4">
    <source>
        <dbReference type="EMBL" id="KAG7332582.1"/>
    </source>
</evidence>
<evidence type="ECO:0000313" key="5">
    <source>
        <dbReference type="Proteomes" id="UP000824219"/>
    </source>
</evidence>
<dbReference type="PROSITE" id="PS50835">
    <property type="entry name" value="IG_LIKE"/>
    <property type="match status" value="2"/>
</dbReference>
<dbReference type="Proteomes" id="UP000824219">
    <property type="component" value="Linkage Group LG05"/>
</dbReference>
<name>A0A9D3P500_9TELE</name>
<keyword evidence="5" id="KW-1185">Reference proteome</keyword>
<sequence length="561" mass="63578">MTLFFSCFIRDILNINFCSVHVFTLKVKMLLGFAGVLHLIFLTHAQASPYQTTLPVTCEDENICTPTTSHVFIRCSYTNTSIQTVIWFSPKQKEKWKNRNYPEDLTLDSDLAGRVNHTETLNSSTLTIRDVRLGDSGEYRFILVTANGEKYLSSIAVKLTVTDLQVRIHPGITEQELRLTCNTQCRLTTNWNSWWKDGKRINAKLNTEALVLSADDGGSYFCSVKTKAKMIYSPAVCVWKQNCWNVTYVQSTVCAFKGSSVSFPCTYSYPSGQKVNKSYWTFNQKDVSLLEQFAGRVEFVGDQESNCTLRLIDLKDSDSGDYRFLFSTHTTEPVFSSSLRVQLIVTDFQVRVSFLSMSDGQTVALSCITSCTLPKHAFNWYQNSQRVMNKLTKYNNLYLDGPSYKDRDTYTCAVRDIDMQNVTEAPGGEWWWIQYAIWAAGGFMAVLTLLIAIQLIRRARRKKNDTQSISNPVDDDIYTGLDSMTMSSTYATLGDVEDSLTDTYTTLSSANRSSEYSTLFIYSRKTSSTETDRRTQVAKVSASTVQREASDSAYENVECKM</sequence>
<dbReference type="InterPro" id="IPR003599">
    <property type="entry name" value="Ig_sub"/>
</dbReference>
<gene>
    <name evidence="4" type="ORF">KOW79_004416</name>
</gene>
<dbReference type="InterPro" id="IPR007110">
    <property type="entry name" value="Ig-like_dom"/>
</dbReference>
<feature type="domain" description="Ig-like" evidence="3">
    <location>
        <begin position="333"/>
        <end position="423"/>
    </location>
</feature>
<protein>
    <recommendedName>
        <fullName evidence="3">Ig-like domain-containing protein</fullName>
    </recommendedName>
</protein>
<keyword evidence="2" id="KW-0472">Membrane</keyword>
<dbReference type="AlphaFoldDB" id="A0A9D3P500"/>
<keyword evidence="2" id="KW-0812">Transmembrane</keyword>
<organism evidence="4 5">
    <name type="scientific">Hemibagrus wyckioides</name>
    <dbReference type="NCBI Taxonomy" id="337641"/>
    <lineage>
        <taxon>Eukaryota</taxon>
        <taxon>Metazoa</taxon>
        <taxon>Chordata</taxon>
        <taxon>Craniata</taxon>
        <taxon>Vertebrata</taxon>
        <taxon>Euteleostomi</taxon>
        <taxon>Actinopterygii</taxon>
        <taxon>Neopterygii</taxon>
        <taxon>Teleostei</taxon>
        <taxon>Ostariophysi</taxon>
        <taxon>Siluriformes</taxon>
        <taxon>Bagridae</taxon>
        <taxon>Hemibagrus</taxon>
    </lineage>
</organism>
<dbReference type="Pfam" id="PF00047">
    <property type="entry name" value="ig"/>
    <property type="match status" value="1"/>
</dbReference>
<evidence type="ECO:0000259" key="3">
    <source>
        <dbReference type="PROSITE" id="PS50835"/>
    </source>
</evidence>
<comment type="caution">
    <text evidence="4">The sequence shown here is derived from an EMBL/GenBank/DDBJ whole genome shotgun (WGS) entry which is preliminary data.</text>
</comment>
<dbReference type="OrthoDB" id="6780341at2759"/>
<dbReference type="InterPro" id="IPR036179">
    <property type="entry name" value="Ig-like_dom_sf"/>
</dbReference>
<dbReference type="Gene3D" id="2.60.40.10">
    <property type="entry name" value="Immunoglobulins"/>
    <property type="match status" value="4"/>
</dbReference>
<feature type="domain" description="Ig-like" evidence="3">
    <location>
        <begin position="175"/>
        <end position="232"/>
    </location>
</feature>
<feature type="transmembrane region" description="Helical" evidence="2">
    <location>
        <begin position="430"/>
        <end position="453"/>
    </location>
</feature>
<dbReference type="InterPro" id="IPR013151">
    <property type="entry name" value="Immunoglobulin_dom"/>
</dbReference>
<reference evidence="4 5" key="1">
    <citation type="submission" date="2021-06" db="EMBL/GenBank/DDBJ databases">
        <title>Chromosome-level genome assembly of the red-tail catfish (Hemibagrus wyckioides).</title>
        <authorList>
            <person name="Shao F."/>
        </authorList>
    </citation>
    <scope>NUCLEOTIDE SEQUENCE [LARGE SCALE GENOMIC DNA]</scope>
    <source>
        <strain evidence="4">EC202008001</strain>
        <tissue evidence="4">Blood</tissue>
    </source>
</reference>
<dbReference type="PANTHER" id="PTHR46013:SF4">
    <property type="entry name" value="B-CELL RECEPTOR CD22-RELATED"/>
    <property type="match status" value="1"/>
</dbReference>
<dbReference type="SMART" id="SM00409">
    <property type="entry name" value="IG"/>
    <property type="match status" value="3"/>
</dbReference>